<feature type="non-terminal residue" evidence="2">
    <location>
        <position position="1"/>
    </location>
</feature>
<accession>A0AAV2QVG5</accession>
<dbReference type="Proteomes" id="UP001497623">
    <property type="component" value="Unassembled WGS sequence"/>
</dbReference>
<organism evidence="2 3">
    <name type="scientific">Meganyctiphanes norvegica</name>
    <name type="common">Northern krill</name>
    <name type="synonym">Thysanopoda norvegica</name>
    <dbReference type="NCBI Taxonomy" id="48144"/>
    <lineage>
        <taxon>Eukaryota</taxon>
        <taxon>Metazoa</taxon>
        <taxon>Ecdysozoa</taxon>
        <taxon>Arthropoda</taxon>
        <taxon>Crustacea</taxon>
        <taxon>Multicrustacea</taxon>
        <taxon>Malacostraca</taxon>
        <taxon>Eumalacostraca</taxon>
        <taxon>Eucarida</taxon>
        <taxon>Euphausiacea</taxon>
        <taxon>Euphausiidae</taxon>
        <taxon>Meganyctiphanes</taxon>
    </lineage>
</organism>
<name>A0AAV2QVG5_MEGNR</name>
<evidence type="ECO:0000313" key="2">
    <source>
        <dbReference type="EMBL" id="CAL4099744.1"/>
    </source>
</evidence>
<gene>
    <name evidence="2" type="ORF">MNOR_LOCUS16589</name>
</gene>
<reference evidence="2 3" key="1">
    <citation type="submission" date="2024-05" db="EMBL/GenBank/DDBJ databases">
        <authorList>
            <person name="Wallberg A."/>
        </authorList>
    </citation>
    <scope>NUCLEOTIDE SEQUENCE [LARGE SCALE GENOMIC DNA]</scope>
</reference>
<proteinExistence type="predicted"/>
<protein>
    <submittedName>
        <fullName evidence="2">Uncharacterized protein</fullName>
    </submittedName>
</protein>
<feature type="region of interest" description="Disordered" evidence="1">
    <location>
        <begin position="179"/>
        <end position="214"/>
    </location>
</feature>
<sequence>GSHGAAAAALNDAVQMLLQNELNQLLYTSLPGHLTHSDVENSLYIPQHPADESYLSLTDDTRYTANFKVKSNNGPLNVMVNNLNGRQGSEDVKPPSVVHHHIGKREAPGVLFRRPGAPRPCSEQAGNSASSVFSGANAFTYISFIANSIAMVLNINNNINNNNNNNNVNSNTNIDNSNTNFAINSNNANQINIMPPGGKRKKRHSQTSSSPGKL</sequence>
<evidence type="ECO:0000313" key="3">
    <source>
        <dbReference type="Proteomes" id="UP001497623"/>
    </source>
</evidence>
<feature type="non-terminal residue" evidence="2">
    <location>
        <position position="214"/>
    </location>
</feature>
<comment type="caution">
    <text evidence="2">The sequence shown here is derived from an EMBL/GenBank/DDBJ whole genome shotgun (WGS) entry which is preliminary data.</text>
</comment>
<evidence type="ECO:0000256" key="1">
    <source>
        <dbReference type="SAM" id="MobiDB-lite"/>
    </source>
</evidence>
<feature type="compositionally biased region" description="Low complexity" evidence="1">
    <location>
        <begin position="179"/>
        <end position="193"/>
    </location>
</feature>
<dbReference type="AlphaFoldDB" id="A0AAV2QVG5"/>
<keyword evidence="3" id="KW-1185">Reference proteome</keyword>
<dbReference type="EMBL" id="CAXKWB010010977">
    <property type="protein sequence ID" value="CAL4099744.1"/>
    <property type="molecule type" value="Genomic_DNA"/>
</dbReference>